<evidence type="ECO:0000256" key="2">
    <source>
        <dbReference type="ARBA" id="ARBA00023127"/>
    </source>
</evidence>
<dbReference type="Pfam" id="PF00134">
    <property type="entry name" value="Cyclin_N"/>
    <property type="match status" value="1"/>
</dbReference>
<proteinExistence type="inferred from homology"/>
<feature type="compositionally biased region" description="Acidic residues" evidence="5">
    <location>
        <begin position="269"/>
        <end position="284"/>
    </location>
</feature>
<dbReference type="InterPro" id="IPR004367">
    <property type="entry name" value="Cyclin_C-dom"/>
</dbReference>
<dbReference type="FunFam" id="1.10.472.10:FF:000010">
    <property type="entry name" value="G1/S-specific cyclin Cln1"/>
    <property type="match status" value="1"/>
</dbReference>
<feature type="compositionally biased region" description="Acidic residues" evidence="5">
    <location>
        <begin position="291"/>
        <end position="301"/>
    </location>
</feature>
<dbReference type="InterPro" id="IPR039361">
    <property type="entry name" value="Cyclin"/>
</dbReference>
<dbReference type="SUPFAM" id="SSF47954">
    <property type="entry name" value="Cyclin-like"/>
    <property type="match status" value="2"/>
</dbReference>
<reference evidence="8" key="1">
    <citation type="submission" date="2017-01" db="EMBL/GenBank/DDBJ databases">
        <title>A deep insight into the sialotranscriptome of adult male and female Cluex tarsalis mosquitoes.</title>
        <authorList>
            <person name="Ribeiro J.M."/>
            <person name="Moreira F."/>
            <person name="Bernard K.A."/>
            <person name="Calvo E."/>
        </authorList>
    </citation>
    <scope>NUCLEOTIDE SEQUENCE</scope>
    <source>
        <strain evidence="8">Kern County</strain>
        <tissue evidence="8">Salivary glands</tissue>
    </source>
</reference>
<organism evidence="8">
    <name type="scientific">Culex tarsalis</name>
    <name type="common">Encephalitis mosquito</name>
    <dbReference type="NCBI Taxonomy" id="7177"/>
    <lineage>
        <taxon>Eukaryota</taxon>
        <taxon>Metazoa</taxon>
        <taxon>Ecdysozoa</taxon>
        <taxon>Arthropoda</taxon>
        <taxon>Hexapoda</taxon>
        <taxon>Insecta</taxon>
        <taxon>Pterygota</taxon>
        <taxon>Neoptera</taxon>
        <taxon>Endopterygota</taxon>
        <taxon>Diptera</taxon>
        <taxon>Nematocera</taxon>
        <taxon>Culicoidea</taxon>
        <taxon>Culicidae</taxon>
        <taxon>Culicinae</taxon>
        <taxon>Culicini</taxon>
        <taxon>Culex</taxon>
        <taxon>Culex</taxon>
    </lineage>
</organism>
<accession>A0A1Q3EW39</accession>
<dbReference type="InterPro" id="IPR036915">
    <property type="entry name" value="Cyclin-like_sf"/>
</dbReference>
<evidence type="ECO:0000313" key="8">
    <source>
        <dbReference type="EMBL" id="JAV19522.1"/>
    </source>
</evidence>
<evidence type="ECO:0000256" key="4">
    <source>
        <dbReference type="RuleBase" id="RU000383"/>
    </source>
</evidence>
<dbReference type="GO" id="GO:0051726">
    <property type="term" value="P:regulation of cell cycle"/>
    <property type="evidence" value="ECO:0007669"/>
    <property type="project" value="UniProtKB-ARBA"/>
</dbReference>
<dbReference type="AlphaFoldDB" id="A0A1Q3EW39"/>
<dbReference type="EMBL" id="GFDL01015523">
    <property type="protein sequence ID" value="JAV19522.1"/>
    <property type="molecule type" value="Transcribed_RNA"/>
</dbReference>
<dbReference type="InterPro" id="IPR006671">
    <property type="entry name" value="Cyclin_N"/>
</dbReference>
<keyword evidence="1" id="KW-0132">Cell division</keyword>
<evidence type="ECO:0000259" key="7">
    <source>
        <dbReference type="SMART" id="SM01332"/>
    </source>
</evidence>
<dbReference type="GO" id="GO:0051301">
    <property type="term" value="P:cell division"/>
    <property type="evidence" value="ECO:0007669"/>
    <property type="project" value="UniProtKB-KW"/>
</dbReference>
<comment type="similarity">
    <text evidence="4">Belongs to the cyclin family.</text>
</comment>
<keyword evidence="2 4" id="KW-0195">Cyclin</keyword>
<dbReference type="Gene3D" id="1.10.472.10">
    <property type="entry name" value="Cyclin-like"/>
    <property type="match status" value="2"/>
</dbReference>
<keyword evidence="3" id="KW-0131">Cell cycle</keyword>
<evidence type="ECO:0000259" key="6">
    <source>
        <dbReference type="SMART" id="SM00385"/>
    </source>
</evidence>
<dbReference type="Pfam" id="PF02984">
    <property type="entry name" value="Cyclin_C"/>
    <property type="match status" value="1"/>
</dbReference>
<dbReference type="PANTHER" id="PTHR10177">
    <property type="entry name" value="CYCLINS"/>
    <property type="match status" value="1"/>
</dbReference>
<feature type="domain" description="Cyclin C-terminal" evidence="7">
    <location>
        <begin position="142"/>
        <end position="273"/>
    </location>
</feature>
<dbReference type="GO" id="GO:0019887">
    <property type="term" value="F:protein kinase regulator activity"/>
    <property type="evidence" value="ECO:0007669"/>
    <property type="project" value="UniProtKB-ARBA"/>
</dbReference>
<evidence type="ECO:0000256" key="3">
    <source>
        <dbReference type="ARBA" id="ARBA00023306"/>
    </source>
</evidence>
<evidence type="ECO:0000256" key="5">
    <source>
        <dbReference type="SAM" id="MobiDB-lite"/>
    </source>
</evidence>
<dbReference type="CDD" id="cd20528">
    <property type="entry name" value="CYCLIN_CCNJ-like_rpt1"/>
    <property type="match status" value="1"/>
</dbReference>
<dbReference type="SMART" id="SM00385">
    <property type="entry name" value="CYCLIN"/>
    <property type="match status" value="1"/>
</dbReference>
<feature type="region of interest" description="Disordered" evidence="5">
    <location>
        <begin position="266"/>
        <end position="313"/>
    </location>
</feature>
<protein>
    <submittedName>
        <fullName evidence="8">Putative cyclin b</fullName>
    </submittedName>
</protein>
<dbReference type="CDD" id="cd20529">
    <property type="entry name" value="CYCLIN_CCNJ-like_rpt2"/>
    <property type="match status" value="1"/>
</dbReference>
<name>A0A1Q3EW39_CULTA</name>
<feature type="domain" description="Cyclin-like" evidence="6">
    <location>
        <begin position="47"/>
        <end position="133"/>
    </location>
</feature>
<sequence>MERYRNFISTQTEYSEDIIWILQESELCRLTMRYTSPQLRYREVMVNFIRSVGEYEQLRRTTIHLAIYMLDAFMDNHNISDNRLNLVALTCVLLAAKIEENEPNVPSLSKLNELVQNQYPIADFSVLEVLLLKFFNWNLIIPTAATFVEFWLLYIVDSSDFAGCLSEVQYHKQRTCAIELALEFLDITLADIKMSNVRPSLLSAACVASARSCVPVLVAWNDTMAEMTGFLWAEIESLVRELMNWRALLITKEMASRKRRPLDSGFISDFDDSVEEDEEEDDSDGVLSVDCDTDESNDDGEGASYTKVKRPKY</sequence>
<dbReference type="InterPro" id="IPR013763">
    <property type="entry name" value="Cyclin-like_dom"/>
</dbReference>
<dbReference type="SMART" id="SM01332">
    <property type="entry name" value="Cyclin_C"/>
    <property type="match status" value="1"/>
</dbReference>
<evidence type="ECO:0000256" key="1">
    <source>
        <dbReference type="ARBA" id="ARBA00022618"/>
    </source>
</evidence>